<protein>
    <recommendedName>
        <fullName evidence="3">DUF3298 domain-containing protein</fullName>
    </recommendedName>
</protein>
<evidence type="ECO:0000313" key="1">
    <source>
        <dbReference type="EMBL" id="MBW8481309.1"/>
    </source>
</evidence>
<name>A0ABS7FLS2_9ACTN</name>
<organism evidence="1 2">
    <name type="scientific">Actinomadura parmotrematis</name>
    <dbReference type="NCBI Taxonomy" id="2864039"/>
    <lineage>
        <taxon>Bacteria</taxon>
        <taxon>Bacillati</taxon>
        <taxon>Actinomycetota</taxon>
        <taxon>Actinomycetes</taxon>
        <taxon>Streptosporangiales</taxon>
        <taxon>Thermomonosporaceae</taxon>
        <taxon>Actinomadura</taxon>
    </lineage>
</organism>
<proteinExistence type="predicted"/>
<dbReference type="Proteomes" id="UP000774570">
    <property type="component" value="Unassembled WGS sequence"/>
</dbReference>
<accession>A0ABS7FLS2</accession>
<evidence type="ECO:0008006" key="3">
    <source>
        <dbReference type="Google" id="ProtNLM"/>
    </source>
</evidence>
<dbReference type="RefSeq" id="WP_220162984.1">
    <property type="nucleotide sequence ID" value="NZ_JAIBOA010000002.1"/>
</dbReference>
<comment type="caution">
    <text evidence="1">The sequence shown here is derived from an EMBL/GenBank/DDBJ whole genome shotgun (WGS) entry which is preliminary data.</text>
</comment>
<gene>
    <name evidence="1" type="ORF">K1Y72_02925</name>
</gene>
<evidence type="ECO:0000313" key="2">
    <source>
        <dbReference type="Proteomes" id="UP000774570"/>
    </source>
</evidence>
<sequence>MRARVTAGTAAAAVLLTGAAGCSSSSGGDARADAGGDARGVAVATDDTVHAAQHVKLKGAEYVKLTGVGGAAADAASNKALRGPIEWAVRWTGATMQAEQKAECKDRDNVVQTKVRLGLQKDVVSAANAIQMIPCYEGEGALPTIPVTVDTRTGKEITPADALKSTDAAGLGRLFDALSGPKQDWKECDLGSLGPDALKPSAADDAGGVEEPPAAGLLFTREGVELIWSTVGTDCNDFTFTAPYAKVRDLLEPGLLKRLQDAAR</sequence>
<reference evidence="1 2" key="1">
    <citation type="submission" date="2021-07" db="EMBL/GenBank/DDBJ databases">
        <title>Actinomadura sp. PM05-2 isolated from lichen.</title>
        <authorList>
            <person name="Somphong A."/>
            <person name="Phongsopitanun W."/>
            <person name="Tanasupawat S."/>
            <person name="Peongsungnone V."/>
        </authorList>
    </citation>
    <scope>NUCLEOTIDE SEQUENCE [LARGE SCALE GENOMIC DNA]</scope>
    <source>
        <strain evidence="1 2">PM05-2</strain>
    </source>
</reference>
<dbReference type="PROSITE" id="PS51257">
    <property type="entry name" value="PROKAR_LIPOPROTEIN"/>
    <property type="match status" value="1"/>
</dbReference>
<keyword evidence="2" id="KW-1185">Reference proteome</keyword>
<dbReference type="EMBL" id="JAIBOA010000002">
    <property type="protein sequence ID" value="MBW8481309.1"/>
    <property type="molecule type" value="Genomic_DNA"/>
</dbReference>